<sequence>IKGKKMTSTDDKPLVNPYSLLYGASKMFDLSVFLDTNKNGKDQTLTQFADIISTIEEDCQAKEGHVRRIIKSCANPLDYQTLMHEVDHIKIKIMVLHGEFETLKNHLNEYWKTGQFPTHNHNHHQEQRLPRFIDHSGIHCAIG</sequence>
<evidence type="ECO:0000313" key="2">
    <source>
        <dbReference type="EMBL" id="CAF3649921.1"/>
    </source>
</evidence>
<reference evidence="1" key="1">
    <citation type="submission" date="2021-02" db="EMBL/GenBank/DDBJ databases">
        <authorList>
            <person name="Nowell W R."/>
        </authorList>
    </citation>
    <scope>NUCLEOTIDE SEQUENCE</scope>
</reference>
<feature type="non-terminal residue" evidence="1">
    <location>
        <position position="1"/>
    </location>
</feature>
<name>A0A8S2D2P2_9BILA</name>
<comment type="caution">
    <text evidence="1">The sequence shown here is derived from an EMBL/GenBank/DDBJ whole genome shotgun (WGS) entry which is preliminary data.</text>
</comment>
<dbReference type="EMBL" id="CAJOBA010002558">
    <property type="protein sequence ID" value="CAF3649921.1"/>
    <property type="molecule type" value="Genomic_DNA"/>
</dbReference>
<proteinExistence type="predicted"/>
<gene>
    <name evidence="1" type="ORF">OVA965_LOCUS7836</name>
    <name evidence="2" type="ORF">TMI583_LOCUS7832</name>
</gene>
<dbReference type="Proteomes" id="UP000677228">
    <property type="component" value="Unassembled WGS sequence"/>
</dbReference>
<organism evidence="1 3">
    <name type="scientific">Didymodactylos carnosus</name>
    <dbReference type="NCBI Taxonomy" id="1234261"/>
    <lineage>
        <taxon>Eukaryota</taxon>
        <taxon>Metazoa</taxon>
        <taxon>Spiralia</taxon>
        <taxon>Gnathifera</taxon>
        <taxon>Rotifera</taxon>
        <taxon>Eurotatoria</taxon>
        <taxon>Bdelloidea</taxon>
        <taxon>Philodinida</taxon>
        <taxon>Philodinidae</taxon>
        <taxon>Didymodactylos</taxon>
    </lineage>
</organism>
<protein>
    <submittedName>
        <fullName evidence="1">Uncharacterized protein</fullName>
    </submittedName>
</protein>
<accession>A0A8S2D2P2</accession>
<evidence type="ECO:0000313" key="1">
    <source>
        <dbReference type="EMBL" id="CAF0865101.1"/>
    </source>
</evidence>
<dbReference type="AlphaFoldDB" id="A0A8S2D2P2"/>
<evidence type="ECO:0000313" key="3">
    <source>
        <dbReference type="Proteomes" id="UP000677228"/>
    </source>
</evidence>
<dbReference type="Proteomes" id="UP000682733">
    <property type="component" value="Unassembled WGS sequence"/>
</dbReference>
<dbReference type="EMBL" id="CAJNOK010002557">
    <property type="protein sequence ID" value="CAF0865101.1"/>
    <property type="molecule type" value="Genomic_DNA"/>
</dbReference>